<name>A0AAV7TSQ6_PLEWA</name>
<proteinExistence type="predicted"/>
<feature type="region of interest" description="Disordered" evidence="1">
    <location>
        <begin position="44"/>
        <end position="226"/>
    </location>
</feature>
<feature type="compositionally biased region" description="Polar residues" evidence="1">
    <location>
        <begin position="69"/>
        <end position="78"/>
    </location>
</feature>
<dbReference type="AlphaFoldDB" id="A0AAV7TSQ6"/>
<sequence>MCCRPCSFVKRQGASICRWRGLLAGPVWLGKWRTGWRPPLQHVHHPREERTAGAAGEQDGAGVGRGGCSSVTARQQPVRQEALGAVGWPGAAPAPIGLGTRVRRPRPRATSLARERGQGTGRPQVQGGAASAGHLKKAGRQYGPRQTGEAGPRTPSIRRDGGQGSMESVMGRGKGSSQVKDRGSLGEPEFLGEEDREGWGAQRGVGQGKDWEAENSGDSSGAGSIRGRELSHILEWSDEADQEVEMDGITLKVRPPSCTYEGLRKAGGGELDKGAGSSDSEGVAGGKEASCGMGGF</sequence>
<keyword evidence="3" id="KW-1185">Reference proteome</keyword>
<dbReference type="EMBL" id="JANPWB010000006">
    <property type="protein sequence ID" value="KAJ1179465.1"/>
    <property type="molecule type" value="Genomic_DNA"/>
</dbReference>
<evidence type="ECO:0000313" key="2">
    <source>
        <dbReference type="EMBL" id="KAJ1179465.1"/>
    </source>
</evidence>
<evidence type="ECO:0000313" key="3">
    <source>
        <dbReference type="Proteomes" id="UP001066276"/>
    </source>
</evidence>
<feature type="region of interest" description="Disordered" evidence="1">
    <location>
        <begin position="263"/>
        <end position="296"/>
    </location>
</feature>
<protein>
    <submittedName>
        <fullName evidence="2">Uncharacterized protein</fullName>
    </submittedName>
</protein>
<feature type="compositionally biased region" description="Low complexity" evidence="1">
    <location>
        <begin position="82"/>
        <end position="99"/>
    </location>
</feature>
<reference evidence="2" key="1">
    <citation type="journal article" date="2022" name="bioRxiv">
        <title>Sequencing and chromosome-scale assembly of the giantPleurodeles waltlgenome.</title>
        <authorList>
            <person name="Brown T."/>
            <person name="Elewa A."/>
            <person name="Iarovenko S."/>
            <person name="Subramanian E."/>
            <person name="Araus A.J."/>
            <person name="Petzold A."/>
            <person name="Susuki M."/>
            <person name="Suzuki K.-i.T."/>
            <person name="Hayashi T."/>
            <person name="Toyoda A."/>
            <person name="Oliveira C."/>
            <person name="Osipova E."/>
            <person name="Leigh N.D."/>
            <person name="Simon A."/>
            <person name="Yun M.H."/>
        </authorList>
    </citation>
    <scope>NUCLEOTIDE SEQUENCE</scope>
    <source>
        <strain evidence="2">20211129_DDA</strain>
        <tissue evidence="2">Liver</tissue>
    </source>
</reference>
<gene>
    <name evidence="2" type="ORF">NDU88_004699</name>
</gene>
<evidence type="ECO:0000256" key="1">
    <source>
        <dbReference type="SAM" id="MobiDB-lite"/>
    </source>
</evidence>
<comment type="caution">
    <text evidence="2">The sequence shown here is derived from an EMBL/GenBank/DDBJ whole genome shotgun (WGS) entry which is preliminary data.</text>
</comment>
<dbReference type="Proteomes" id="UP001066276">
    <property type="component" value="Chromosome 3_2"/>
</dbReference>
<accession>A0AAV7TSQ6</accession>
<organism evidence="2 3">
    <name type="scientific">Pleurodeles waltl</name>
    <name type="common">Iberian ribbed newt</name>
    <dbReference type="NCBI Taxonomy" id="8319"/>
    <lineage>
        <taxon>Eukaryota</taxon>
        <taxon>Metazoa</taxon>
        <taxon>Chordata</taxon>
        <taxon>Craniata</taxon>
        <taxon>Vertebrata</taxon>
        <taxon>Euteleostomi</taxon>
        <taxon>Amphibia</taxon>
        <taxon>Batrachia</taxon>
        <taxon>Caudata</taxon>
        <taxon>Salamandroidea</taxon>
        <taxon>Salamandridae</taxon>
        <taxon>Pleurodelinae</taxon>
        <taxon>Pleurodeles</taxon>
    </lineage>
</organism>